<evidence type="ECO:0000313" key="1">
    <source>
        <dbReference type="EMBL" id="GJD45636.1"/>
    </source>
</evidence>
<dbReference type="Pfam" id="PF05947">
    <property type="entry name" value="T6SS_TssF"/>
    <property type="match status" value="1"/>
</dbReference>
<dbReference type="NCBIfam" id="TIGR03359">
    <property type="entry name" value="VI_chp_6"/>
    <property type="match status" value="1"/>
</dbReference>
<gene>
    <name evidence="1" type="ORF">AFCDBAGC_3510</name>
</gene>
<sequence>MNQEFLHLYNRELSVLREQAVEFADAYPGIAERLGGLLDERADPMLLGMLEGAAFLAARVQLKLKHEFPEFTANLLEQLVPNYLAPTPSALMARVSPIFGDAALRAGYRIPRGAYIDSTYREELRQVTCRFRTTSDLTIWPYEITRADYHTTPSALQALGVPAGRETVAGLRIVLAHRMAKEPAGEMPDHEAAKTPAAWFANGPIRSLPIHLVGPEAEAVALLEQIFANRTAAYFRYLDANGDPVTLRLPDDALEPLGFEPEDALIPNDLRVFEGFDVLRDYFLFPRKFLGFAITGLDAFKERLKARTVELIVTFDESNPRLPAAVQADAFALHAVPATNLFRMSLDRVAVSTRQHEYHLVPDRSRALDYEVHQILEVGAHYSGRADKVPVPPLYAPGSQPGSPVRARAPLAYTVRRRPRLRTGTERAYGVVSDYTGTDMFLSLSEPTRISEDGGVSEISVRALCTNRHLPEQLPTSVGAFDLHFLDDAALPVGCVVGPTRPREAVVGALQSRTEMAHTGTVAWRLLNILSLNHLGLVARGAGRDAEALREVLMLFADLSQGTVERRIRGLRSVDSRPVVRRLRQRTGTGTARGTEITVLAEDKAFEGTGVFLLGAVLDRFFSEYSGLNHFTQTVLRTVERGEIMRWPPRLGARRPL</sequence>
<dbReference type="PIRSF" id="PIRSF028304">
    <property type="entry name" value="UCP028304"/>
    <property type="match status" value="1"/>
</dbReference>
<dbReference type="Proteomes" id="UP001055117">
    <property type="component" value="Unassembled WGS sequence"/>
</dbReference>
<dbReference type="PANTHER" id="PTHR35370">
    <property type="entry name" value="CYTOPLASMIC PROTEIN-RELATED-RELATED"/>
    <property type="match status" value="1"/>
</dbReference>
<comment type="caution">
    <text evidence="1">The sequence shown here is derived from an EMBL/GenBank/DDBJ whole genome shotgun (WGS) entry which is preliminary data.</text>
</comment>
<evidence type="ECO:0000313" key="2">
    <source>
        <dbReference type="Proteomes" id="UP001055117"/>
    </source>
</evidence>
<dbReference type="EMBL" id="BPQG01000053">
    <property type="protein sequence ID" value="GJD45636.1"/>
    <property type="molecule type" value="Genomic_DNA"/>
</dbReference>
<dbReference type="RefSeq" id="WP_238272624.1">
    <property type="nucleotide sequence ID" value="NZ_BPQG01000053.1"/>
</dbReference>
<reference evidence="1 2" key="1">
    <citation type="journal article" date="2021" name="Front. Microbiol.">
        <title>Comprehensive Comparative Genomics and Phenotyping of Methylobacterium Species.</title>
        <authorList>
            <person name="Alessa O."/>
            <person name="Ogura Y."/>
            <person name="Fujitani Y."/>
            <person name="Takami H."/>
            <person name="Hayashi T."/>
            <person name="Sahin N."/>
            <person name="Tani A."/>
        </authorList>
    </citation>
    <scope>NUCLEOTIDE SEQUENCE [LARGE SCALE GENOMIC DNA]</scope>
    <source>
        <strain evidence="1 2">DSM 23679</strain>
    </source>
</reference>
<keyword evidence="2" id="KW-1185">Reference proteome</keyword>
<protein>
    <recommendedName>
        <fullName evidence="3">Type VI secretion protein</fullName>
    </recommendedName>
</protein>
<dbReference type="InterPro" id="IPR010272">
    <property type="entry name" value="T6SS_TssF"/>
</dbReference>
<accession>A0ABQ4QLK2</accession>
<evidence type="ECO:0008006" key="3">
    <source>
        <dbReference type="Google" id="ProtNLM"/>
    </source>
</evidence>
<name>A0ABQ4QLK2_9HYPH</name>
<dbReference type="PANTHER" id="PTHR35370:SF1">
    <property type="entry name" value="TYPE VI SECRETION SYSTEM COMPONENT TSSF1"/>
    <property type="match status" value="1"/>
</dbReference>
<proteinExistence type="predicted"/>
<organism evidence="1 2">
    <name type="scientific">Methylobacterium cerastii</name>
    <dbReference type="NCBI Taxonomy" id="932741"/>
    <lineage>
        <taxon>Bacteria</taxon>
        <taxon>Pseudomonadati</taxon>
        <taxon>Pseudomonadota</taxon>
        <taxon>Alphaproteobacteria</taxon>
        <taxon>Hyphomicrobiales</taxon>
        <taxon>Methylobacteriaceae</taxon>
        <taxon>Methylobacterium</taxon>
    </lineage>
</organism>